<comment type="similarity">
    <text evidence="2 9">Belongs to the cytochrome P450 family.</text>
</comment>
<dbReference type="GO" id="GO:0020037">
    <property type="term" value="F:heme binding"/>
    <property type="evidence" value="ECO:0007669"/>
    <property type="project" value="InterPro"/>
</dbReference>
<evidence type="ECO:0000256" key="4">
    <source>
        <dbReference type="ARBA" id="ARBA00022723"/>
    </source>
</evidence>
<evidence type="ECO:0000256" key="7">
    <source>
        <dbReference type="ARBA" id="ARBA00023033"/>
    </source>
</evidence>
<keyword evidence="6 8" id="KW-0408">Iron</keyword>
<dbReference type="PRINTS" id="PR00465">
    <property type="entry name" value="EP450IV"/>
</dbReference>
<dbReference type="PANTHER" id="PTHR24305:SF157">
    <property type="entry name" value="N-ACETYLTRYPTOPHAN 6-HYDROXYLASE IVOC-RELATED"/>
    <property type="match status" value="1"/>
</dbReference>
<protein>
    <submittedName>
        <fullName evidence="11">Cytochrome P450</fullName>
    </submittedName>
</protein>
<evidence type="ECO:0000256" key="6">
    <source>
        <dbReference type="ARBA" id="ARBA00023004"/>
    </source>
</evidence>
<reference evidence="11" key="2">
    <citation type="submission" date="2023-06" db="EMBL/GenBank/DDBJ databases">
        <authorList>
            <consortium name="Lawrence Berkeley National Laboratory"/>
            <person name="Haridas S."/>
            <person name="Hensen N."/>
            <person name="Bonometti L."/>
            <person name="Westerberg I."/>
            <person name="Brannstrom I.O."/>
            <person name="Guillou S."/>
            <person name="Cros-Aarteil S."/>
            <person name="Calhoun S."/>
            <person name="Kuo A."/>
            <person name="Mondo S."/>
            <person name="Pangilinan J."/>
            <person name="Riley R."/>
            <person name="Labutti K."/>
            <person name="Andreopoulos B."/>
            <person name="Lipzen A."/>
            <person name="Chen C."/>
            <person name="Yanf M."/>
            <person name="Daum C."/>
            <person name="Ng V."/>
            <person name="Clum A."/>
            <person name="Steindorff A."/>
            <person name="Ohm R."/>
            <person name="Martin F."/>
            <person name="Silar P."/>
            <person name="Natvig D."/>
            <person name="Lalanne C."/>
            <person name="Gautier V."/>
            <person name="Ament-Velasquez S.L."/>
            <person name="Kruys A."/>
            <person name="Hutchinson M.I."/>
            <person name="Powell A.J."/>
            <person name="Barry K."/>
            <person name="Miller A.N."/>
            <person name="Grigoriev I.V."/>
            <person name="Debuchy R."/>
            <person name="Gladieux P."/>
            <person name="Thoren M.H."/>
            <person name="Johannesson H."/>
        </authorList>
    </citation>
    <scope>NUCLEOTIDE SEQUENCE</scope>
    <source>
        <strain evidence="11">CBS 314.62</strain>
    </source>
</reference>
<dbReference type="InterPro" id="IPR017972">
    <property type="entry name" value="Cyt_P450_CS"/>
</dbReference>
<dbReference type="InterPro" id="IPR002403">
    <property type="entry name" value="Cyt_P450_E_grp-IV"/>
</dbReference>
<keyword evidence="7 9" id="KW-0503">Monooxygenase</keyword>
<organism evidence="11 12">
    <name type="scientific">Podospora appendiculata</name>
    <dbReference type="NCBI Taxonomy" id="314037"/>
    <lineage>
        <taxon>Eukaryota</taxon>
        <taxon>Fungi</taxon>
        <taxon>Dikarya</taxon>
        <taxon>Ascomycota</taxon>
        <taxon>Pezizomycotina</taxon>
        <taxon>Sordariomycetes</taxon>
        <taxon>Sordariomycetidae</taxon>
        <taxon>Sordariales</taxon>
        <taxon>Podosporaceae</taxon>
        <taxon>Podospora</taxon>
    </lineage>
</organism>
<dbReference type="Proteomes" id="UP001270362">
    <property type="component" value="Unassembled WGS sequence"/>
</dbReference>
<feature type="region of interest" description="Disordered" evidence="10">
    <location>
        <begin position="265"/>
        <end position="308"/>
    </location>
</feature>
<sequence>MALLGASGLLLPSAAILLAIYTAYLAIYRLFLSPLAKIPGPRWAALTYWYECYYDLFLPAQYVFKIKQLHDQYGPIVRITPDEVSIADPDFFDTIYAPGPGHKRDKDPEKSKALGFSTSIGATVGHDLHRKRREPLNPFFSHRSIARLAPKLHDKIQQLEENLARAAAAGDVVNLSDLYYAFANDIVNEYCFGHSQNLLADPPLAHVQRKNVDSVLRGVKFNLHFSWIRDLIHRFPPALSARFTPPAIRDMIRFRTGIRRDIDRVLNHAPPPTDKEAHPSTTDTTQQSVFTSLRDSPSLPDSEKSPQRLEDEATLLVMAGTQSTQLSLTIAHYHLLANPQLMARLRAELATTTTATPLSTLEKLPYLTATMQEAHRLGFGVTGRNPRVAPDENITYTDPQTNQVYVLPPGTSTSTSTFLVHANADLFPDPFAFDPDRWLGPAGVARRRYQLAFSRGPHICIGMHLANAEMAVALAAMARWDLRLFETGAEDVAMRHDYHILMPRLDSEGVRVRVLGRAG</sequence>
<dbReference type="InterPro" id="IPR001128">
    <property type="entry name" value="Cyt_P450"/>
</dbReference>
<evidence type="ECO:0000313" key="11">
    <source>
        <dbReference type="EMBL" id="KAK3688289.1"/>
    </source>
</evidence>
<gene>
    <name evidence="11" type="ORF">B0T22DRAFT_149618</name>
</gene>
<keyword evidence="12" id="KW-1185">Reference proteome</keyword>
<feature type="compositionally biased region" description="Polar residues" evidence="10">
    <location>
        <begin position="279"/>
        <end position="295"/>
    </location>
</feature>
<evidence type="ECO:0000256" key="2">
    <source>
        <dbReference type="ARBA" id="ARBA00010617"/>
    </source>
</evidence>
<dbReference type="Gene3D" id="1.10.630.10">
    <property type="entry name" value="Cytochrome P450"/>
    <property type="match status" value="1"/>
</dbReference>
<comment type="caution">
    <text evidence="11">The sequence shown here is derived from an EMBL/GenBank/DDBJ whole genome shotgun (WGS) entry which is preliminary data.</text>
</comment>
<keyword evidence="4 8" id="KW-0479">Metal-binding</keyword>
<dbReference type="PROSITE" id="PS00086">
    <property type="entry name" value="CYTOCHROME_P450"/>
    <property type="match status" value="1"/>
</dbReference>
<dbReference type="Pfam" id="PF00067">
    <property type="entry name" value="p450"/>
    <property type="match status" value="1"/>
</dbReference>
<dbReference type="InterPro" id="IPR050121">
    <property type="entry name" value="Cytochrome_P450_monoxygenase"/>
</dbReference>
<dbReference type="GO" id="GO:0005506">
    <property type="term" value="F:iron ion binding"/>
    <property type="evidence" value="ECO:0007669"/>
    <property type="project" value="InterPro"/>
</dbReference>
<comment type="cofactor">
    <cofactor evidence="1 8">
        <name>heme</name>
        <dbReference type="ChEBI" id="CHEBI:30413"/>
    </cofactor>
</comment>
<evidence type="ECO:0000256" key="3">
    <source>
        <dbReference type="ARBA" id="ARBA00022617"/>
    </source>
</evidence>
<proteinExistence type="inferred from homology"/>
<dbReference type="CDD" id="cd11062">
    <property type="entry name" value="CYP58-like"/>
    <property type="match status" value="1"/>
</dbReference>
<keyword evidence="3 8" id="KW-0349">Heme</keyword>
<name>A0AAE0X9R2_9PEZI</name>
<dbReference type="PANTHER" id="PTHR24305">
    <property type="entry name" value="CYTOCHROME P450"/>
    <property type="match status" value="1"/>
</dbReference>
<accession>A0AAE0X9R2</accession>
<evidence type="ECO:0000313" key="12">
    <source>
        <dbReference type="Proteomes" id="UP001270362"/>
    </source>
</evidence>
<keyword evidence="5 9" id="KW-0560">Oxidoreductase</keyword>
<dbReference type="GO" id="GO:0016705">
    <property type="term" value="F:oxidoreductase activity, acting on paired donors, with incorporation or reduction of molecular oxygen"/>
    <property type="evidence" value="ECO:0007669"/>
    <property type="project" value="InterPro"/>
</dbReference>
<dbReference type="AlphaFoldDB" id="A0AAE0X9R2"/>
<evidence type="ECO:0000256" key="5">
    <source>
        <dbReference type="ARBA" id="ARBA00023002"/>
    </source>
</evidence>
<dbReference type="GO" id="GO:0004497">
    <property type="term" value="F:monooxygenase activity"/>
    <property type="evidence" value="ECO:0007669"/>
    <property type="project" value="UniProtKB-KW"/>
</dbReference>
<evidence type="ECO:0000256" key="10">
    <source>
        <dbReference type="SAM" id="MobiDB-lite"/>
    </source>
</evidence>
<evidence type="ECO:0000256" key="1">
    <source>
        <dbReference type="ARBA" id="ARBA00001971"/>
    </source>
</evidence>
<evidence type="ECO:0000256" key="9">
    <source>
        <dbReference type="RuleBase" id="RU000461"/>
    </source>
</evidence>
<dbReference type="InterPro" id="IPR036396">
    <property type="entry name" value="Cyt_P450_sf"/>
</dbReference>
<reference evidence="11" key="1">
    <citation type="journal article" date="2023" name="Mol. Phylogenet. Evol.">
        <title>Genome-scale phylogeny and comparative genomics of the fungal order Sordariales.</title>
        <authorList>
            <person name="Hensen N."/>
            <person name="Bonometti L."/>
            <person name="Westerberg I."/>
            <person name="Brannstrom I.O."/>
            <person name="Guillou S."/>
            <person name="Cros-Aarteil S."/>
            <person name="Calhoun S."/>
            <person name="Haridas S."/>
            <person name="Kuo A."/>
            <person name="Mondo S."/>
            <person name="Pangilinan J."/>
            <person name="Riley R."/>
            <person name="LaButti K."/>
            <person name="Andreopoulos B."/>
            <person name="Lipzen A."/>
            <person name="Chen C."/>
            <person name="Yan M."/>
            <person name="Daum C."/>
            <person name="Ng V."/>
            <person name="Clum A."/>
            <person name="Steindorff A."/>
            <person name="Ohm R.A."/>
            <person name="Martin F."/>
            <person name="Silar P."/>
            <person name="Natvig D.O."/>
            <person name="Lalanne C."/>
            <person name="Gautier V."/>
            <person name="Ament-Velasquez S.L."/>
            <person name="Kruys A."/>
            <person name="Hutchinson M.I."/>
            <person name="Powell A.J."/>
            <person name="Barry K."/>
            <person name="Miller A.N."/>
            <person name="Grigoriev I.V."/>
            <person name="Debuchy R."/>
            <person name="Gladieux P."/>
            <person name="Hiltunen Thoren M."/>
            <person name="Johannesson H."/>
        </authorList>
    </citation>
    <scope>NUCLEOTIDE SEQUENCE</scope>
    <source>
        <strain evidence="11">CBS 314.62</strain>
    </source>
</reference>
<dbReference type="EMBL" id="JAULSO010000002">
    <property type="protein sequence ID" value="KAK3688289.1"/>
    <property type="molecule type" value="Genomic_DNA"/>
</dbReference>
<feature type="binding site" description="axial binding residue" evidence="8">
    <location>
        <position position="460"/>
    </location>
    <ligand>
        <name>heme</name>
        <dbReference type="ChEBI" id="CHEBI:30413"/>
    </ligand>
    <ligandPart>
        <name>Fe</name>
        <dbReference type="ChEBI" id="CHEBI:18248"/>
    </ligandPart>
</feature>
<evidence type="ECO:0000256" key="8">
    <source>
        <dbReference type="PIRSR" id="PIRSR602403-1"/>
    </source>
</evidence>
<dbReference type="SUPFAM" id="SSF48264">
    <property type="entry name" value="Cytochrome P450"/>
    <property type="match status" value="1"/>
</dbReference>